<dbReference type="PANTHER" id="PTHR30329">
    <property type="entry name" value="STATOR ELEMENT OF FLAGELLAR MOTOR COMPLEX"/>
    <property type="match status" value="1"/>
</dbReference>
<dbReference type="SUPFAM" id="SSF103088">
    <property type="entry name" value="OmpA-like"/>
    <property type="match status" value="1"/>
</dbReference>
<protein>
    <submittedName>
        <fullName evidence="10">Flagellar motor protein</fullName>
    </submittedName>
</protein>
<keyword evidence="6 7" id="KW-0472">Membrane</keyword>
<evidence type="ECO:0000256" key="1">
    <source>
        <dbReference type="ARBA" id="ARBA00004162"/>
    </source>
</evidence>
<keyword evidence="4 8" id="KW-0812">Transmembrane</keyword>
<evidence type="ECO:0000256" key="4">
    <source>
        <dbReference type="ARBA" id="ARBA00022692"/>
    </source>
</evidence>
<keyword evidence="3" id="KW-1003">Cell membrane</keyword>
<gene>
    <name evidence="10" type="ORF">DQX05_08085</name>
</gene>
<dbReference type="PANTHER" id="PTHR30329:SF21">
    <property type="entry name" value="LIPOPROTEIN YIAD-RELATED"/>
    <property type="match status" value="1"/>
</dbReference>
<dbReference type="InterPro" id="IPR006665">
    <property type="entry name" value="OmpA-like"/>
</dbReference>
<dbReference type="Proteomes" id="UP000266177">
    <property type="component" value="Unassembled WGS sequence"/>
</dbReference>
<dbReference type="GO" id="GO:0005886">
    <property type="term" value="C:plasma membrane"/>
    <property type="evidence" value="ECO:0007669"/>
    <property type="project" value="UniProtKB-SubCell"/>
</dbReference>
<keyword evidence="10" id="KW-0969">Cilium</keyword>
<keyword evidence="10" id="KW-0282">Flagellum</keyword>
<dbReference type="InterPro" id="IPR050330">
    <property type="entry name" value="Bact_OuterMem_StrucFunc"/>
</dbReference>
<comment type="similarity">
    <text evidence="2">Belongs to the MotB family.</text>
</comment>
<proteinExistence type="inferred from homology"/>
<dbReference type="EMBL" id="QYZD01000005">
    <property type="protein sequence ID" value="RJG24796.1"/>
    <property type="molecule type" value="Genomic_DNA"/>
</dbReference>
<evidence type="ECO:0000256" key="8">
    <source>
        <dbReference type="SAM" id="Phobius"/>
    </source>
</evidence>
<dbReference type="InterPro" id="IPR036737">
    <property type="entry name" value="OmpA-like_sf"/>
</dbReference>
<reference evidence="10 11" key="1">
    <citation type="submission" date="2018-09" db="EMBL/GenBank/DDBJ databases">
        <title>Paenibacillus SK2017-BO5.</title>
        <authorList>
            <person name="Piskunova J.V."/>
            <person name="Dubiley S.A."/>
            <person name="Severinov K.V."/>
        </authorList>
    </citation>
    <scope>NUCLEOTIDE SEQUENCE [LARGE SCALE GENOMIC DNA]</scope>
    <source>
        <strain evidence="10 11">BO5</strain>
    </source>
</reference>
<dbReference type="RefSeq" id="WP_119792507.1">
    <property type="nucleotide sequence ID" value="NZ_QYZD01000005.1"/>
</dbReference>
<evidence type="ECO:0000313" key="10">
    <source>
        <dbReference type="EMBL" id="RJG24796.1"/>
    </source>
</evidence>
<evidence type="ECO:0000256" key="2">
    <source>
        <dbReference type="ARBA" id="ARBA00008914"/>
    </source>
</evidence>
<dbReference type="Gene3D" id="3.30.1330.60">
    <property type="entry name" value="OmpA-like domain"/>
    <property type="match status" value="1"/>
</dbReference>
<evidence type="ECO:0000259" key="9">
    <source>
        <dbReference type="PROSITE" id="PS51123"/>
    </source>
</evidence>
<feature type="transmembrane region" description="Helical" evidence="8">
    <location>
        <begin position="20"/>
        <end position="39"/>
    </location>
</feature>
<comment type="subcellular location">
    <subcellularLocation>
        <location evidence="1">Cell membrane</location>
        <topology evidence="1">Single-pass membrane protein</topology>
    </subcellularLocation>
</comment>
<accession>A0A3A3GKA2</accession>
<keyword evidence="10" id="KW-0966">Cell projection</keyword>
<sequence length="271" mass="30369">MRRRSRQRAQGAANHERWLITYADLITLLLIFFVIMYAMSQVDAVKYQSLSETLQQSFKSGNTPMDQGAGILDGAYTKPGQTGALKTAEDGGSGEVKEEKPVAIGVLTDKDLAFRKQEEQLKSFMGVIQEYINDNDLGGQIEVTDIPKGISIRLSDRLLFDLSRAELKDKALPTLDKLATLLPQLDTMVSIEGHTDNLPFASGGRYKDNWELSAARALSVLRFFVDDKKLDADQFQIAGYGETRPVVDNDTEEHRQQNRRVEIIVLRSMVQ</sequence>
<feature type="domain" description="OmpA-like" evidence="9">
    <location>
        <begin position="147"/>
        <end position="269"/>
    </location>
</feature>
<evidence type="ECO:0000256" key="5">
    <source>
        <dbReference type="ARBA" id="ARBA00022989"/>
    </source>
</evidence>
<dbReference type="Pfam" id="PF00691">
    <property type="entry name" value="OmpA"/>
    <property type="match status" value="1"/>
</dbReference>
<evidence type="ECO:0000256" key="3">
    <source>
        <dbReference type="ARBA" id="ARBA00022475"/>
    </source>
</evidence>
<dbReference type="PROSITE" id="PS51123">
    <property type="entry name" value="OMPA_2"/>
    <property type="match status" value="1"/>
</dbReference>
<dbReference type="InterPro" id="IPR025713">
    <property type="entry name" value="MotB-like_N_dom"/>
</dbReference>
<evidence type="ECO:0000256" key="7">
    <source>
        <dbReference type="PROSITE-ProRule" id="PRU00473"/>
    </source>
</evidence>
<evidence type="ECO:0000256" key="6">
    <source>
        <dbReference type="ARBA" id="ARBA00023136"/>
    </source>
</evidence>
<name>A0A3A3GKA2_PANTH</name>
<dbReference type="AlphaFoldDB" id="A0A3A3GKA2"/>
<dbReference type="OrthoDB" id="9815217at2"/>
<dbReference type="Pfam" id="PF13677">
    <property type="entry name" value="MotB_plug"/>
    <property type="match status" value="1"/>
</dbReference>
<comment type="caution">
    <text evidence="10">The sequence shown here is derived from an EMBL/GenBank/DDBJ whole genome shotgun (WGS) entry which is preliminary data.</text>
</comment>
<organism evidence="10 11">
    <name type="scientific">Paenibacillus thiaminolyticus</name>
    <name type="common">Bacillus thiaminolyticus</name>
    <dbReference type="NCBI Taxonomy" id="49283"/>
    <lineage>
        <taxon>Bacteria</taxon>
        <taxon>Bacillati</taxon>
        <taxon>Bacillota</taxon>
        <taxon>Bacilli</taxon>
        <taxon>Bacillales</taxon>
        <taxon>Paenibacillaceae</taxon>
        <taxon>Paenibacillus</taxon>
    </lineage>
</organism>
<evidence type="ECO:0000313" key="11">
    <source>
        <dbReference type="Proteomes" id="UP000266177"/>
    </source>
</evidence>
<keyword evidence="5 8" id="KW-1133">Transmembrane helix</keyword>
<dbReference type="CDD" id="cd07185">
    <property type="entry name" value="OmpA_C-like"/>
    <property type="match status" value="1"/>
</dbReference>